<dbReference type="EMBL" id="MLJW01000267">
    <property type="protein sequence ID" value="OIQ91173.1"/>
    <property type="molecule type" value="Genomic_DNA"/>
</dbReference>
<evidence type="ECO:0000313" key="1">
    <source>
        <dbReference type="EMBL" id="OIQ91173.1"/>
    </source>
</evidence>
<comment type="caution">
    <text evidence="1">The sequence shown here is derived from an EMBL/GenBank/DDBJ whole genome shotgun (WGS) entry which is preliminary data.</text>
</comment>
<name>A0A1J5RSX8_9ZZZZ</name>
<accession>A0A1J5RSX8</accession>
<proteinExistence type="predicted"/>
<sequence>MVYHSGYGRTERLAQAVAIDATVMGSVGWQFKKFADLPLSPRRPLRCRP</sequence>
<protein>
    <submittedName>
        <fullName evidence="1">Uncharacterized protein</fullName>
    </submittedName>
</protein>
<dbReference type="AlphaFoldDB" id="A0A1J5RSX8"/>
<gene>
    <name evidence="1" type="ORF">GALL_269030</name>
</gene>
<reference evidence="1" key="1">
    <citation type="submission" date="2016-10" db="EMBL/GenBank/DDBJ databases">
        <title>Sequence of Gallionella enrichment culture.</title>
        <authorList>
            <person name="Poehlein A."/>
            <person name="Muehling M."/>
            <person name="Daniel R."/>
        </authorList>
    </citation>
    <scope>NUCLEOTIDE SEQUENCE</scope>
</reference>
<organism evidence="1">
    <name type="scientific">mine drainage metagenome</name>
    <dbReference type="NCBI Taxonomy" id="410659"/>
    <lineage>
        <taxon>unclassified sequences</taxon>
        <taxon>metagenomes</taxon>
        <taxon>ecological metagenomes</taxon>
    </lineage>
</organism>